<dbReference type="Proteomes" id="UP000658278">
    <property type="component" value="Unassembled WGS sequence"/>
</dbReference>
<reference evidence="2" key="1">
    <citation type="submission" date="2021-01" db="EMBL/GenBank/DDBJ databases">
        <title>Modified the classification status of verrucomicrobia.</title>
        <authorList>
            <person name="Feng X."/>
        </authorList>
    </citation>
    <scope>NUCLEOTIDE SEQUENCE</scope>
    <source>
        <strain evidence="2">KCTC 22201</strain>
    </source>
</reference>
<evidence type="ECO:0000313" key="3">
    <source>
        <dbReference type="Proteomes" id="UP000658278"/>
    </source>
</evidence>
<dbReference type="RefSeq" id="WP_200283354.1">
    <property type="nucleotide sequence ID" value="NZ_JAENII010000023.1"/>
</dbReference>
<comment type="caution">
    <text evidence="2">The sequence shown here is derived from an EMBL/GenBank/DDBJ whole genome shotgun (WGS) entry which is preliminary data.</text>
</comment>
<protein>
    <submittedName>
        <fullName evidence="2">Discoidin domain-containing protein</fullName>
    </submittedName>
</protein>
<evidence type="ECO:0000259" key="1">
    <source>
        <dbReference type="PROSITE" id="PS50022"/>
    </source>
</evidence>
<accession>A0A934RGC7</accession>
<evidence type="ECO:0000313" key="2">
    <source>
        <dbReference type="EMBL" id="MBK1828972.1"/>
    </source>
</evidence>
<dbReference type="Pfam" id="PF00754">
    <property type="entry name" value="F5_F8_type_C"/>
    <property type="match status" value="1"/>
</dbReference>
<dbReference type="AlphaFoldDB" id="A0A934RGC7"/>
<feature type="domain" description="F5/8 type C" evidence="1">
    <location>
        <begin position="1"/>
        <end position="111"/>
    </location>
</feature>
<dbReference type="PROSITE" id="PS50022">
    <property type="entry name" value="FA58C_3"/>
    <property type="match status" value="1"/>
</dbReference>
<dbReference type="InterPro" id="IPR000421">
    <property type="entry name" value="FA58C"/>
</dbReference>
<sequence length="111" mass="12470">TEKIPGFEAFKANDEDPATSWRAASADDQWLEAAWVKPQTFRSVQIDEVGNRIDDYRVQVWTEDGWKDVAGGQKCGVGRKHSFEPVTSTKCRLLLSSPKGSPEIAEFEIVR</sequence>
<dbReference type="EMBL" id="JAENII010000023">
    <property type="protein sequence ID" value="MBK1828972.1"/>
    <property type="molecule type" value="Genomic_DNA"/>
</dbReference>
<name>A0A934RGC7_9BACT</name>
<dbReference type="Gene3D" id="2.60.120.260">
    <property type="entry name" value="Galactose-binding domain-like"/>
    <property type="match status" value="1"/>
</dbReference>
<organism evidence="2 3">
    <name type="scientific">Haloferula rosea</name>
    <dbReference type="NCBI Taxonomy" id="490093"/>
    <lineage>
        <taxon>Bacteria</taxon>
        <taxon>Pseudomonadati</taxon>
        <taxon>Verrucomicrobiota</taxon>
        <taxon>Verrucomicrobiia</taxon>
        <taxon>Verrucomicrobiales</taxon>
        <taxon>Verrucomicrobiaceae</taxon>
        <taxon>Haloferula</taxon>
    </lineage>
</organism>
<dbReference type="SUPFAM" id="SSF49785">
    <property type="entry name" value="Galactose-binding domain-like"/>
    <property type="match status" value="1"/>
</dbReference>
<feature type="non-terminal residue" evidence="2">
    <location>
        <position position="1"/>
    </location>
</feature>
<dbReference type="InterPro" id="IPR008979">
    <property type="entry name" value="Galactose-bd-like_sf"/>
</dbReference>
<proteinExistence type="predicted"/>
<gene>
    <name evidence="2" type="ORF">JIN81_18195</name>
</gene>
<keyword evidence="3" id="KW-1185">Reference proteome</keyword>